<dbReference type="PANTHER" id="PTHR12555">
    <property type="entry name" value="UBIQUITIN FUSION DEGRADATON PROTEIN 1"/>
    <property type="match status" value="1"/>
</dbReference>
<dbReference type="AlphaFoldDB" id="A0A165DE38"/>
<feature type="compositionally biased region" description="Acidic residues" evidence="3">
    <location>
        <begin position="444"/>
        <end position="465"/>
    </location>
</feature>
<organism evidence="6 7">
    <name type="scientific">Exidia glandulosa HHB12029</name>
    <dbReference type="NCBI Taxonomy" id="1314781"/>
    <lineage>
        <taxon>Eukaryota</taxon>
        <taxon>Fungi</taxon>
        <taxon>Dikarya</taxon>
        <taxon>Basidiomycota</taxon>
        <taxon>Agaricomycotina</taxon>
        <taxon>Agaricomycetes</taxon>
        <taxon>Auriculariales</taxon>
        <taxon>Exidiaceae</taxon>
        <taxon>Exidia</taxon>
    </lineage>
</organism>
<feature type="domain" description="Ubiquitin fusion degradation protein UFD1 N-terminal subdomain 2" evidence="5">
    <location>
        <begin position="142"/>
        <end position="218"/>
    </location>
</feature>
<feature type="compositionally biased region" description="Low complexity" evidence="3">
    <location>
        <begin position="408"/>
        <end position="419"/>
    </location>
</feature>
<evidence type="ECO:0000313" key="7">
    <source>
        <dbReference type="Proteomes" id="UP000077266"/>
    </source>
</evidence>
<dbReference type="FunCoup" id="A0A165DE38">
    <property type="interactions" value="766"/>
</dbReference>
<evidence type="ECO:0000259" key="4">
    <source>
        <dbReference type="Pfam" id="PF03152"/>
    </source>
</evidence>
<keyword evidence="7" id="KW-1185">Reference proteome</keyword>
<evidence type="ECO:0000259" key="5">
    <source>
        <dbReference type="Pfam" id="PF24842"/>
    </source>
</evidence>
<dbReference type="Proteomes" id="UP000077266">
    <property type="component" value="Unassembled WGS sequence"/>
</dbReference>
<protein>
    <submittedName>
        <fullName evidence="6">UFD1-domain-containing protein</fullName>
    </submittedName>
</protein>
<dbReference type="GO" id="GO:0036503">
    <property type="term" value="P:ERAD pathway"/>
    <property type="evidence" value="ECO:0007669"/>
    <property type="project" value="TreeGrafter"/>
</dbReference>
<feature type="domain" description="Ubiquitin fusion degradation protein UFD1 N-terminal subdomain 1" evidence="4">
    <location>
        <begin position="42"/>
        <end position="141"/>
    </location>
</feature>
<reference evidence="6 7" key="1">
    <citation type="journal article" date="2016" name="Mol. Biol. Evol.">
        <title>Comparative Genomics of Early-Diverging Mushroom-Forming Fungi Provides Insights into the Origins of Lignocellulose Decay Capabilities.</title>
        <authorList>
            <person name="Nagy L.G."/>
            <person name="Riley R."/>
            <person name="Tritt A."/>
            <person name="Adam C."/>
            <person name="Daum C."/>
            <person name="Floudas D."/>
            <person name="Sun H."/>
            <person name="Yadav J.S."/>
            <person name="Pangilinan J."/>
            <person name="Larsson K.H."/>
            <person name="Matsuura K."/>
            <person name="Barry K."/>
            <person name="Labutti K."/>
            <person name="Kuo R."/>
            <person name="Ohm R.A."/>
            <person name="Bhattacharya S.S."/>
            <person name="Shirouzu T."/>
            <person name="Yoshinaga Y."/>
            <person name="Martin F.M."/>
            <person name="Grigoriev I.V."/>
            <person name="Hibbett D.S."/>
        </authorList>
    </citation>
    <scope>NUCLEOTIDE SEQUENCE [LARGE SCALE GENOMIC DNA]</scope>
    <source>
        <strain evidence="6 7">HHB12029</strain>
    </source>
</reference>
<evidence type="ECO:0000256" key="2">
    <source>
        <dbReference type="ARBA" id="ARBA00022786"/>
    </source>
</evidence>
<dbReference type="InParanoid" id="A0A165DE38"/>
<evidence type="ECO:0000256" key="3">
    <source>
        <dbReference type="SAM" id="MobiDB-lite"/>
    </source>
</evidence>
<keyword evidence="2" id="KW-0833">Ubl conjugation pathway</keyword>
<dbReference type="GO" id="GO:0006511">
    <property type="term" value="P:ubiquitin-dependent protein catabolic process"/>
    <property type="evidence" value="ECO:0007669"/>
    <property type="project" value="InterPro"/>
</dbReference>
<dbReference type="PANTHER" id="PTHR12555:SF13">
    <property type="entry name" value="UBIQUITIN RECOGNITION FACTOR IN ER-ASSOCIATED DEGRADATION PROTEIN 1"/>
    <property type="match status" value="1"/>
</dbReference>
<sequence>MFGGNYNNNGGLGGLLGQFAGGFGGGLGPGHGGRGAPPQAYDAYFKAYSMAMLTDRRERANVSYGGKIILPPSALAQLTSLDIESPWFFALKNPANPAASTHAGVLEFIAEEGVAHLPYWMMKTLRLNEGDAIHIKGATLPKGKRVKLQPQTKDFIELADPKAVLEKELRNFSTLSQGDIIEIQHNTITFALLIMEILPPGPGIVIIDTDLEVDFAAPKDYVEPARPAPAPVPTMASRLKIDLNASTPGSSRPASAMGGVATGGGPQATGWEHFKGRGETLAGRKTKGKGVSAKNVEEVAEGSKINRTDRARIVHTDDLERPDSAPAPLVLPFGQLFFGYNYVPYKPPASAAPGSLPPAPSAFGGQGATLQGGASSSKGKGKENKPAAAPPESTPSASHSWGKGGHTLTGLSATAAALAPKLPNRSASGSAEATTHKRDKSPEIDWDYYDDSMDQDDDVIEIDSD</sequence>
<feature type="region of interest" description="Disordered" evidence="3">
    <location>
        <begin position="281"/>
        <end position="303"/>
    </location>
</feature>
<dbReference type="STRING" id="1314781.A0A165DE38"/>
<dbReference type="InterPro" id="IPR004854">
    <property type="entry name" value="Ufd1-like"/>
</dbReference>
<feature type="region of interest" description="Disordered" evidence="3">
    <location>
        <begin position="351"/>
        <end position="465"/>
    </location>
</feature>
<dbReference type="OrthoDB" id="422728at2759"/>
<dbReference type="Gene3D" id="2.40.40.50">
    <property type="entry name" value="Ubiquitin fusion degradation protein UFD1, N-terminal domain"/>
    <property type="match status" value="1"/>
</dbReference>
<dbReference type="EMBL" id="KV426230">
    <property type="protein sequence ID" value="KZV84330.1"/>
    <property type="molecule type" value="Genomic_DNA"/>
</dbReference>
<evidence type="ECO:0000256" key="1">
    <source>
        <dbReference type="ARBA" id="ARBA00006043"/>
    </source>
</evidence>
<name>A0A165DE38_EXIGL</name>
<accession>A0A165DE38</accession>
<dbReference type="InterPro" id="IPR042299">
    <property type="entry name" value="Ufd1-like_Nn"/>
</dbReference>
<dbReference type="GO" id="GO:0031593">
    <property type="term" value="F:polyubiquitin modification-dependent protein binding"/>
    <property type="evidence" value="ECO:0007669"/>
    <property type="project" value="TreeGrafter"/>
</dbReference>
<evidence type="ECO:0000313" key="6">
    <source>
        <dbReference type="EMBL" id="KZV84330.1"/>
    </source>
</evidence>
<comment type="similarity">
    <text evidence="1">Belongs to the UFD1 family.</text>
</comment>
<feature type="compositionally biased region" description="Basic and acidic residues" evidence="3">
    <location>
        <begin position="434"/>
        <end position="443"/>
    </location>
</feature>
<proteinExistence type="inferred from homology"/>
<dbReference type="Pfam" id="PF24842">
    <property type="entry name" value="UFD1_N2"/>
    <property type="match status" value="1"/>
</dbReference>
<dbReference type="InterPro" id="IPR055418">
    <property type="entry name" value="UFD1_N2"/>
</dbReference>
<dbReference type="Pfam" id="PF03152">
    <property type="entry name" value="UFD1_N1"/>
    <property type="match status" value="1"/>
</dbReference>
<dbReference type="Gene3D" id="3.10.330.10">
    <property type="match status" value="1"/>
</dbReference>
<gene>
    <name evidence="6" type="ORF">EXIGLDRAFT_727329</name>
</gene>
<dbReference type="InterPro" id="IPR055417">
    <property type="entry name" value="UFD1_N1"/>
</dbReference>
<dbReference type="GO" id="GO:0034098">
    <property type="term" value="C:VCP-NPL4-UFD1 AAA ATPase complex"/>
    <property type="evidence" value="ECO:0007669"/>
    <property type="project" value="TreeGrafter"/>
</dbReference>